<dbReference type="RefSeq" id="WP_058242299.1">
    <property type="nucleotide sequence ID" value="NZ_CYSB01000041.1"/>
</dbReference>
<reference evidence="1 3" key="2">
    <citation type="submission" date="2015-09" db="EMBL/GenBank/DDBJ databases">
        <authorList>
            <person name="Rodrigo-Torres L."/>
            <person name="Arahal D.R."/>
        </authorList>
    </citation>
    <scope>NUCLEOTIDE SEQUENCE [LARGE SCALE GENOMIC DNA]</scope>
    <source>
        <strain evidence="1 3">CECT 5118</strain>
    </source>
</reference>
<accession>A0A0P1FRW4</accession>
<sequence>MPLSYEALPTEIARHYQRGGADANGQSPERALSDGAGVPCRHCMKIVPAGQEYLILSHRPFPAPQPYAEQGPIFVCAQECKRGDTAAFPAFLLSDSYILRGYSDTDRIVYGTGAVTATTDIPDAAETLLARQDVAYLHVRSAQNNCYHLRIEKAG</sequence>
<name>A0A0P1FRW4_9RHOB</name>
<dbReference type="InterPro" id="IPR009593">
    <property type="entry name" value="DUF1203"/>
</dbReference>
<proteinExistence type="predicted"/>
<dbReference type="OrthoDB" id="118609at2"/>
<keyword evidence="3" id="KW-1185">Reference proteome</keyword>
<evidence type="ECO:0000313" key="2">
    <source>
        <dbReference type="EMBL" id="CUH70971.1"/>
    </source>
</evidence>
<dbReference type="EMBL" id="CYSB01000041">
    <property type="protein sequence ID" value="CUH69821.1"/>
    <property type="molecule type" value="Genomic_DNA"/>
</dbReference>
<dbReference type="EMBL" id="CYSC01000016">
    <property type="protein sequence ID" value="CUH70971.1"/>
    <property type="molecule type" value="Genomic_DNA"/>
</dbReference>
<evidence type="ECO:0000313" key="1">
    <source>
        <dbReference type="EMBL" id="CUH69821.1"/>
    </source>
</evidence>
<dbReference type="Pfam" id="PF06718">
    <property type="entry name" value="DUF1203"/>
    <property type="match status" value="1"/>
</dbReference>
<organism evidence="2 4">
    <name type="scientific">Thalassovita autumnalis</name>
    <dbReference type="NCBI Taxonomy" id="2072972"/>
    <lineage>
        <taxon>Bacteria</taxon>
        <taxon>Pseudomonadati</taxon>
        <taxon>Pseudomonadota</taxon>
        <taxon>Alphaproteobacteria</taxon>
        <taxon>Rhodobacterales</taxon>
        <taxon>Roseobacteraceae</taxon>
        <taxon>Thalassovita</taxon>
    </lineage>
</organism>
<reference evidence="2 4" key="1">
    <citation type="submission" date="2015-09" db="EMBL/GenBank/DDBJ databases">
        <authorList>
            <consortium name="Swine Surveillance"/>
        </authorList>
    </citation>
    <scope>NUCLEOTIDE SEQUENCE [LARGE SCALE GENOMIC DNA]</scope>
    <source>
        <strain evidence="2 4">5120</strain>
    </source>
</reference>
<dbReference type="Proteomes" id="UP000051086">
    <property type="component" value="Unassembled WGS sequence"/>
</dbReference>
<evidence type="ECO:0000313" key="4">
    <source>
        <dbReference type="Proteomes" id="UP000051887"/>
    </source>
</evidence>
<evidence type="ECO:0008006" key="5">
    <source>
        <dbReference type="Google" id="ProtNLM"/>
    </source>
</evidence>
<protein>
    <recommendedName>
        <fullName evidence="5">DUF1203 domain-containing protein</fullName>
    </recommendedName>
</protein>
<dbReference type="Proteomes" id="UP000051887">
    <property type="component" value="Unassembled WGS sequence"/>
</dbReference>
<dbReference type="AlphaFoldDB" id="A0A0P1FRW4"/>
<evidence type="ECO:0000313" key="3">
    <source>
        <dbReference type="Proteomes" id="UP000051086"/>
    </source>
</evidence>
<gene>
    <name evidence="1" type="ORF">TL5118_03791</name>
    <name evidence="2" type="ORF">TL5120_00751</name>
</gene>
<dbReference type="PIRSF" id="PIRSF034110">
    <property type="entry name" value="DUF1203"/>
    <property type="match status" value="1"/>
</dbReference>